<dbReference type="InterPro" id="IPR011990">
    <property type="entry name" value="TPR-like_helical_dom_sf"/>
</dbReference>
<accession>B3JFY1</accession>
<dbReference type="EMBL" id="ABIY02000061">
    <property type="protein sequence ID" value="EDV02121.1"/>
    <property type="molecule type" value="Genomic_DNA"/>
</dbReference>
<gene>
    <name evidence="2" type="ORF">BACCOP_00782</name>
</gene>
<dbReference type="InterPro" id="IPR016032">
    <property type="entry name" value="Sig_transdc_resp-reg_C-effctor"/>
</dbReference>
<dbReference type="HOGENOM" id="CLU_030491_0_0_10"/>
<dbReference type="SUPFAM" id="SSF48452">
    <property type="entry name" value="TPR-like"/>
    <property type="match status" value="1"/>
</dbReference>
<organism evidence="2 3">
    <name type="scientific">Phocaeicola coprocola DSM 17136</name>
    <dbReference type="NCBI Taxonomy" id="470145"/>
    <lineage>
        <taxon>Bacteria</taxon>
        <taxon>Pseudomonadati</taxon>
        <taxon>Bacteroidota</taxon>
        <taxon>Bacteroidia</taxon>
        <taxon>Bacteroidales</taxon>
        <taxon>Bacteroidaceae</taxon>
        <taxon>Phocaeicola</taxon>
    </lineage>
</organism>
<dbReference type="Gene3D" id="1.25.40.10">
    <property type="entry name" value="Tetratricopeptide repeat domain"/>
    <property type="match status" value="2"/>
</dbReference>
<feature type="transmembrane region" description="Helical" evidence="1">
    <location>
        <begin position="352"/>
        <end position="370"/>
    </location>
</feature>
<dbReference type="SUPFAM" id="SSF46894">
    <property type="entry name" value="C-terminal effector domain of the bipartite response regulators"/>
    <property type="match status" value="1"/>
</dbReference>
<keyword evidence="1" id="KW-0812">Transmembrane</keyword>
<dbReference type="PROSITE" id="PS51257">
    <property type="entry name" value="PROKAR_LIPOPROTEIN"/>
    <property type="match status" value="1"/>
</dbReference>
<name>B3JFY1_9BACT</name>
<dbReference type="Proteomes" id="UP000003146">
    <property type="component" value="Unassembled WGS sequence"/>
</dbReference>
<dbReference type="InterPro" id="IPR019734">
    <property type="entry name" value="TPR_rpt"/>
</dbReference>
<keyword evidence="1" id="KW-0472">Membrane</keyword>
<evidence type="ECO:0000256" key="1">
    <source>
        <dbReference type="SAM" id="Phobius"/>
    </source>
</evidence>
<dbReference type="GO" id="GO:0006355">
    <property type="term" value="P:regulation of DNA-templated transcription"/>
    <property type="evidence" value="ECO:0007669"/>
    <property type="project" value="InterPro"/>
</dbReference>
<proteinExistence type="predicted"/>
<dbReference type="GO" id="GO:0003677">
    <property type="term" value="F:DNA binding"/>
    <property type="evidence" value="ECO:0007669"/>
    <property type="project" value="InterPro"/>
</dbReference>
<comment type="caution">
    <text evidence="2">The sequence shown here is derived from an EMBL/GenBank/DDBJ whole genome shotgun (WGS) entry which is preliminary data.</text>
</comment>
<dbReference type="STRING" id="470145.BACCOP_00782"/>
<sequence length="510" mass="58732">MKKTAYFLLLLLLIGACGCRNRKTSYPPLIRQAEYWAEACPDSAIACLDSIDASLQELTEEERMYCHMLRIKAEDKLYIPHTSDSLINRIVRFYEQQGDDRRLAEALYYKAGVYRDCNEPSRAIRTYLSAAEVGCNHDTLNGRIYGQLAVLYAYQKAYHESMKALRQALVYNIKCDGYLGIAYGWRDMARIFDRQYSPDSAEVYYSKAYNLMKEKGFTRPAYGVLSEWADFKYGNGRTEQAKDMAYEVLAHRFSSLSALTLAKSYQAENHPDSAEAYCRKALQGTDIYHHRTAYGILKEIALSQGKQEDAHRYARCYREVSDSISRMTRTEATVRINHEAEKLDLLSHMKRLRHILALALIILVAGMIYMGRNIRARRKEPQKDEAHIITENQHEEENLTPSTARQSFAAFLSVTRSSELTDEYWQQLTEAINKAYPDFTSRLYQYYPKLSSHELRVCCLTKIGMSRTQMAELLSHSVSSISNTLSRLYTKITGEKGSVQKMTEFLYKLV</sequence>
<evidence type="ECO:0000313" key="2">
    <source>
        <dbReference type="EMBL" id="EDV02121.1"/>
    </source>
</evidence>
<dbReference type="RefSeq" id="WP_007568590.1">
    <property type="nucleotide sequence ID" value="NZ_DS981477.1"/>
</dbReference>
<dbReference type="AlphaFoldDB" id="B3JFY1"/>
<keyword evidence="1" id="KW-1133">Transmembrane helix</keyword>
<reference evidence="2 3" key="2">
    <citation type="submission" date="2008-04" db="EMBL/GenBank/DDBJ databases">
        <authorList>
            <person name="Fulton L."/>
            <person name="Clifton S."/>
            <person name="Fulton B."/>
            <person name="Xu J."/>
            <person name="Minx P."/>
            <person name="Pepin K.H."/>
            <person name="Johnson M."/>
            <person name="Thiruvilangam P."/>
            <person name="Bhonagiri V."/>
            <person name="Nash W.E."/>
            <person name="Mardis E.R."/>
            <person name="Wilson R.K."/>
        </authorList>
    </citation>
    <scope>NUCLEOTIDE SEQUENCE [LARGE SCALE GENOMIC DNA]</scope>
    <source>
        <strain evidence="2 3">DSM 17136</strain>
    </source>
</reference>
<dbReference type="eggNOG" id="COG0457">
    <property type="taxonomic scope" value="Bacteria"/>
</dbReference>
<reference evidence="2 3" key="1">
    <citation type="submission" date="2008-04" db="EMBL/GenBank/DDBJ databases">
        <title>Draft genome sequence of Bacteroides coprocola (DSM 17136).</title>
        <authorList>
            <person name="Sudarsanam P."/>
            <person name="Ley R."/>
            <person name="Guruge J."/>
            <person name="Turnbaugh P.J."/>
            <person name="Mahowald M."/>
            <person name="Liep D."/>
            <person name="Gordon J."/>
        </authorList>
    </citation>
    <scope>NUCLEOTIDE SEQUENCE [LARGE SCALE GENOMIC DNA]</scope>
    <source>
        <strain evidence="2 3">DSM 17136</strain>
    </source>
</reference>
<dbReference type="OrthoDB" id="1070114at2"/>
<protein>
    <submittedName>
        <fullName evidence="2">Tetratricopeptide repeat protein</fullName>
    </submittedName>
</protein>
<dbReference type="SMART" id="SM00028">
    <property type="entry name" value="TPR"/>
    <property type="match status" value="4"/>
</dbReference>
<evidence type="ECO:0000313" key="3">
    <source>
        <dbReference type="Proteomes" id="UP000003146"/>
    </source>
</evidence>